<gene>
    <name evidence="3" type="ORF">MRBLWS13_003013</name>
</gene>
<dbReference type="PANTHER" id="PTHR12110:SF48">
    <property type="entry name" value="BLL3656 PROTEIN"/>
    <property type="match status" value="1"/>
</dbReference>
<reference evidence="3" key="1">
    <citation type="submission" date="2024-04" db="EMBL/GenBank/DDBJ databases">
        <authorList>
            <person name="Roder T."/>
            <person name="Oberhansli S."/>
            <person name="Kreuzer M."/>
        </authorList>
    </citation>
    <scope>NUCLEOTIDE SEQUENCE</scope>
    <source>
        <strain evidence="3">LWS13-1.2</strain>
    </source>
</reference>
<dbReference type="SUPFAM" id="SSF51658">
    <property type="entry name" value="Xylose isomerase-like"/>
    <property type="match status" value="1"/>
</dbReference>
<dbReference type="GO" id="GO:0016853">
    <property type="term" value="F:isomerase activity"/>
    <property type="evidence" value="ECO:0007669"/>
    <property type="project" value="UniProtKB-KW"/>
</dbReference>
<protein>
    <submittedName>
        <fullName evidence="3">Sugar phosphate isomerase/epimerase</fullName>
    </submittedName>
</protein>
<dbReference type="InterPro" id="IPR013022">
    <property type="entry name" value="Xyl_isomerase-like_TIM-brl"/>
</dbReference>
<evidence type="ECO:0000259" key="2">
    <source>
        <dbReference type="Pfam" id="PF01261"/>
    </source>
</evidence>
<dbReference type="AlphaFoldDB" id="A0AAU6SEM3"/>
<dbReference type="InterPro" id="IPR036237">
    <property type="entry name" value="Xyl_isomerase-like_sf"/>
</dbReference>
<evidence type="ECO:0000256" key="1">
    <source>
        <dbReference type="ARBA" id="ARBA00023277"/>
    </source>
</evidence>
<dbReference type="Pfam" id="PF01261">
    <property type="entry name" value="AP_endonuc_2"/>
    <property type="match status" value="1"/>
</dbReference>
<name>A0AAU6SEM3_9MICO</name>
<dbReference type="InterPro" id="IPR050312">
    <property type="entry name" value="IolE/XylAMocC-like"/>
</dbReference>
<dbReference type="PANTHER" id="PTHR12110">
    <property type="entry name" value="HYDROXYPYRUVATE ISOMERASE"/>
    <property type="match status" value="1"/>
</dbReference>
<organism evidence="3">
    <name type="scientific">Microbacterium sp. LWS13-1.2</name>
    <dbReference type="NCBI Taxonomy" id="3135264"/>
    <lineage>
        <taxon>Bacteria</taxon>
        <taxon>Bacillati</taxon>
        <taxon>Actinomycetota</taxon>
        <taxon>Actinomycetes</taxon>
        <taxon>Micrococcales</taxon>
        <taxon>Microbacteriaceae</taxon>
        <taxon>Microbacterium</taxon>
    </lineage>
</organism>
<dbReference type="Gene3D" id="3.20.20.150">
    <property type="entry name" value="Divalent-metal-dependent TIM barrel enzymes"/>
    <property type="match status" value="1"/>
</dbReference>
<feature type="domain" description="Xylose isomerase-like TIM barrel" evidence="2">
    <location>
        <begin position="16"/>
        <end position="245"/>
    </location>
</feature>
<keyword evidence="1" id="KW-0119">Carbohydrate metabolism</keyword>
<sequence>MGAHLTALSLSPPELVDAAAATGYRYVGLRMTKVTPQEPHYPLAYDPALMRRTKTHLAATGVEVLDIELARLTSGDSPGDNLRFLEAGVELGALHVIAQLPDSDFARKTDRFSEFCELALLLGLTIDLEFPSWTETPDLREATRVLRAADQPNAGLLIDLLHFARSRSSVGDLRELPPEWFHFAHVCDAPAEIPATTAGLIHTARFERLFPGEGGIDMLGILDALPAGLPFALEIPRATLVAQVGGKEHTRLAIAAARRHLDAHRPAAAPAR</sequence>
<evidence type="ECO:0000313" key="3">
    <source>
        <dbReference type="EMBL" id="WZO35316.1"/>
    </source>
</evidence>
<dbReference type="EMBL" id="CP151632">
    <property type="protein sequence ID" value="WZO35316.1"/>
    <property type="molecule type" value="Genomic_DNA"/>
</dbReference>
<dbReference type="RefSeq" id="WP_349426155.1">
    <property type="nucleotide sequence ID" value="NZ_CP151632.1"/>
</dbReference>
<proteinExistence type="predicted"/>
<accession>A0AAU6SEM3</accession>
<keyword evidence="3" id="KW-0413">Isomerase</keyword>